<dbReference type="InterPro" id="IPR017583">
    <property type="entry name" value="Tagatose/fructose_Pkinase"/>
</dbReference>
<dbReference type="Pfam" id="PF00294">
    <property type="entry name" value="PfkB"/>
    <property type="match status" value="1"/>
</dbReference>
<keyword evidence="2 6" id="KW-0808">Transferase</keyword>
<dbReference type="PROSITE" id="PS00584">
    <property type="entry name" value="PFKB_KINASES_2"/>
    <property type="match status" value="1"/>
</dbReference>
<dbReference type="GO" id="GO:0005829">
    <property type="term" value="C:cytosol"/>
    <property type="evidence" value="ECO:0007669"/>
    <property type="project" value="TreeGrafter"/>
</dbReference>
<evidence type="ECO:0000256" key="1">
    <source>
        <dbReference type="ARBA" id="ARBA00010688"/>
    </source>
</evidence>
<dbReference type="EMBL" id="CP035494">
    <property type="protein sequence ID" value="QAY61738.1"/>
    <property type="molecule type" value="Genomic_DNA"/>
</dbReference>
<dbReference type="KEGG" id="mprt:ET475_05580"/>
<dbReference type="InterPro" id="IPR011611">
    <property type="entry name" value="PfkB_dom"/>
</dbReference>
<dbReference type="PIRSF" id="PIRSF000535">
    <property type="entry name" value="1PFK/6PFK/LacC"/>
    <property type="match status" value="1"/>
</dbReference>
<evidence type="ECO:0000313" key="9">
    <source>
        <dbReference type="Proteomes" id="UP000293995"/>
    </source>
</evidence>
<dbReference type="AlphaFoldDB" id="A0A4P6EUM6"/>
<sequence length="324" mass="32264">MIVTVTANPSLDRTIVLDAPLQPGAVQAAASTREDAGGKGINVARVLAAAGASALAVLPLAEGDPYGTVLTAERLAARTVPVAGHCRANVTITDPAGVTTKLNLPGEMPSADELTALQNAVVETAEGARWVVLAGSLPPGVPDDFYAQVITAVRERWGAAAPRMAVDASGPALAAVVARAHPDLIKPNDDELAELTGVSLDAADADVDALTDANDLAQAAARLGRALVPAKVGAALITLGGRGAVLVTPDGAYAAVPPPTRVRSTVGAGDSSLAGYLLAESRGADPAACLVSSIRHGAAAASLPGTMAPRPGDLPTADIAVAHL</sequence>
<organism evidence="8 9">
    <name type="scientific">Microbacterium protaetiae</name>
    <dbReference type="NCBI Taxonomy" id="2509458"/>
    <lineage>
        <taxon>Bacteria</taxon>
        <taxon>Bacillati</taxon>
        <taxon>Actinomycetota</taxon>
        <taxon>Actinomycetes</taxon>
        <taxon>Micrococcales</taxon>
        <taxon>Microbacteriaceae</taxon>
        <taxon>Microbacterium</taxon>
    </lineage>
</organism>
<evidence type="ECO:0000256" key="4">
    <source>
        <dbReference type="ARBA" id="ARBA00022777"/>
    </source>
</evidence>
<evidence type="ECO:0000256" key="5">
    <source>
        <dbReference type="ARBA" id="ARBA00022840"/>
    </source>
</evidence>
<dbReference type="GO" id="GO:0005524">
    <property type="term" value="F:ATP binding"/>
    <property type="evidence" value="ECO:0007669"/>
    <property type="project" value="UniProtKB-KW"/>
</dbReference>
<proteinExistence type="inferred from homology"/>
<dbReference type="Proteomes" id="UP000293995">
    <property type="component" value="Chromosome"/>
</dbReference>
<evidence type="ECO:0000259" key="7">
    <source>
        <dbReference type="Pfam" id="PF00294"/>
    </source>
</evidence>
<dbReference type="InterPro" id="IPR029056">
    <property type="entry name" value="Ribokinase-like"/>
</dbReference>
<comment type="similarity">
    <text evidence="1">Belongs to the carbohydrate kinase PfkB family.</text>
</comment>
<gene>
    <name evidence="8" type="ORF">ET475_05580</name>
</gene>
<dbReference type="CDD" id="cd01164">
    <property type="entry name" value="FruK_PfkB_like"/>
    <property type="match status" value="1"/>
</dbReference>
<name>A0A4P6EUM6_9MICO</name>
<dbReference type="Gene3D" id="3.40.1190.20">
    <property type="match status" value="1"/>
</dbReference>
<feature type="domain" description="Carbohydrate kinase PfkB" evidence="7">
    <location>
        <begin position="23"/>
        <end position="309"/>
    </location>
</feature>
<accession>A0A4P6EUM6</accession>
<dbReference type="InterPro" id="IPR002173">
    <property type="entry name" value="Carboh/pur_kinase_PfkB_CS"/>
</dbReference>
<evidence type="ECO:0000256" key="3">
    <source>
        <dbReference type="ARBA" id="ARBA00022741"/>
    </source>
</evidence>
<dbReference type="OrthoDB" id="9801219at2"/>
<keyword evidence="9" id="KW-1185">Reference proteome</keyword>
<evidence type="ECO:0000256" key="6">
    <source>
        <dbReference type="PIRNR" id="PIRNR000535"/>
    </source>
</evidence>
<reference evidence="8 9" key="1">
    <citation type="submission" date="2019-01" db="EMBL/GenBank/DDBJ databases">
        <title>Genome sequencing of strain DFW100M-13.</title>
        <authorList>
            <person name="Heo J."/>
            <person name="Kim S.-J."/>
            <person name="Kim J.-S."/>
            <person name="Hong S.-B."/>
            <person name="Kwon S.-W."/>
        </authorList>
    </citation>
    <scope>NUCLEOTIDE SEQUENCE [LARGE SCALE GENOMIC DNA]</scope>
    <source>
        <strain evidence="8 9">DFW100M-13</strain>
    </source>
</reference>
<keyword evidence="3" id="KW-0547">Nucleotide-binding</keyword>
<dbReference type="RefSeq" id="WP_129393716.1">
    <property type="nucleotide sequence ID" value="NZ_CP035494.1"/>
</dbReference>
<dbReference type="PANTHER" id="PTHR46566:SF5">
    <property type="entry name" value="1-PHOSPHOFRUCTOKINASE"/>
    <property type="match status" value="1"/>
</dbReference>
<dbReference type="NCBIfam" id="TIGR03168">
    <property type="entry name" value="1-PFK"/>
    <property type="match status" value="1"/>
</dbReference>
<protein>
    <submittedName>
        <fullName evidence="8">1-phosphofructokinase</fullName>
    </submittedName>
</protein>
<dbReference type="GO" id="GO:0008443">
    <property type="term" value="F:phosphofructokinase activity"/>
    <property type="evidence" value="ECO:0007669"/>
    <property type="project" value="TreeGrafter"/>
</dbReference>
<evidence type="ECO:0000256" key="2">
    <source>
        <dbReference type="ARBA" id="ARBA00022679"/>
    </source>
</evidence>
<dbReference type="PANTHER" id="PTHR46566">
    <property type="entry name" value="1-PHOSPHOFRUCTOKINASE-RELATED"/>
    <property type="match status" value="1"/>
</dbReference>
<keyword evidence="4 8" id="KW-0418">Kinase</keyword>
<keyword evidence="5" id="KW-0067">ATP-binding</keyword>
<dbReference type="SUPFAM" id="SSF53613">
    <property type="entry name" value="Ribokinase-like"/>
    <property type="match status" value="1"/>
</dbReference>
<evidence type="ECO:0000313" key="8">
    <source>
        <dbReference type="EMBL" id="QAY61738.1"/>
    </source>
</evidence>